<dbReference type="InterPro" id="IPR009091">
    <property type="entry name" value="RCC1/BLIP-II"/>
</dbReference>
<dbReference type="PANTHER" id="PTHR45982:SF1">
    <property type="entry name" value="REGULATOR OF CHROMOSOME CONDENSATION"/>
    <property type="match status" value="1"/>
</dbReference>
<dbReference type="GO" id="GO:0005737">
    <property type="term" value="C:cytoplasm"/>
    <property type="evidence" value="ECO:0007669"/>
    <property type="project" value="TreeGrafter"/>
</dbReference>
<feature type="repeat" description="RCC1" evidence="3">
    <location>
        <begin position="517"/>
        <end position="570"/>
    </location>
</feature>
<reference evidence="6 7" key="2">
    <citation type="submission" date="2018-11" db="EMBL/GenBank/DDBJ databases">
        <authorList>
            <consortium name="Pathogen Informatics"/>
        </authorList>
    </citation>
    <scope>NUCLEOTIDE SEQUENCE [LARGE SCALE GENOMIC DNA]</scope>
    <source>
        <strain evidence="6 7">Egypt</strain>
    </source>
</reference>
<feature type="repeat" description="RCC1" evidence="3">
    <location>
        <begin position="114"/>
        <end position="198"/>
    </location>
</feature>
<dbReference type="PROSITE" id="PS00626">
    <property type="entry name" value="RCC1_2"/>
    <property type="match status" value="2"/>
</dbReference>
<evidence type="ECO:0000256" key="3">
    <source>
        <dbReference type="PROSITE-ProRule" id="PRU00235"/>
    </source>
</evidence>
<evidence type="ECO:0000313" key="8">
    <source>
        <dbReference type="WBParaSite" id="ECPE_0000648701-mRNA-1"/>
    </source>
</evidence>
<dbReference type="GO" id="GO:0005085">
    <property type="term" value="F:guanyl-nucleotide exchange factor activity"/>
    <property type="evidence" value="ECO:0007669"/>
    <property type="project" value="TreeGrafter"/>
</dbReference>
<reference evidence="8" key="1">
    <citation type="submission" date="2016-06" db="UniProtKB">
        <authorList>
            <consortium name="WormBaseParasite"/>
        </authorList>
    </citation>
    <scope>IDENTIFICATION</scope>
</reference>
<feature type="region of interest" description="Disordered" evidence="4">
    <location>
        <begin position="575"/>
        <end position="639"/>
    </location>
</feature>
<dbReference type="PANTHER" id="PTHR45982">
    <property type="entry name" value="REGULATOR OF CHROMOSOME CONDENSATION"/>
    <property type="match status" value="1"/>
</dbReference>
<feature type="region of interest" description="Disordered" evidence="4">
    <location>
        <begin position="127"/>
        <end position="159"/>
    </location>
</feature>
<feature type="repeat" description="RCC1" evidence="3">
    <location>
        <begin position="199"/>
        <end position="276"/>
    </location>
</feature>
<dbReference type="WBParaSite" id="ECPE_0000648701-mRNA-1">
    <property type="protein sequence ID" value="ECPE_0000648701-mRNA-1"/>
    <property type="gene ID" value="ECPE_0000648701"/>
</dbReference>
<feature type="region of interest" description="Disordered" evidence="4">
    <location>
        <begin position="722"/>
        <end position="743"/>
    </location>
</feature>
<feature type="repeat" description="RCC1" evidence="3">
    <location>
        <begin position="277"/>
        <end position="339"/>
    </location>
</feature>
<dbReference type="InterPro" id="IPR058923">
    <property type="entry name" value="RCC1-like_dom"/>
</dbReference>
<feature type="domain" description="RCC1-like" evidence="5">
    <location>
        <begin position="52"/>
        <end position="364"/>
    </location>
</feature>
<feature type="region of interest" description="Disordered" evidence="4">
    <location>
        <begin position="362"/>
        <end position="393"/>
    </location>
</feature>
<protein>
    <submittedName>
        <fullName evidence="8">Regulator of chromosome condensation</fullName>
    </submittedName>
</protein>
<dbReference type="EMBL" id="UZAN01043474">
    <property type="protein sequence ID" value="VDP78455.1"/>
    <property type="molecule type" value="Genomic_DNA"/>
</dbReference>
<dbReference type="OrthoDB" id="61110at2759"/>
<dbReference type="Pfam" id="PF00415">
    <property type="entry name" value="RCC1"/>
    <property type="match status" value="2"/>
</dbReference>
<dbReference type="InterPro" id="IPR051553">
    <property type="entry name" value="Ran_GTPase-activating"/>
</dbReference>
<dbReference type="PROSITE" id="PS00625">
    <property type="entry name" value="RCC1_1"/>
    <property type="match status" value="1"/>
</dbReference>
<evidence type="ECO:0000313" key="7">
    <source>
        <dbReference type="Proteomes" id="UP000272942"/>
    </source>
</evidence>
<feature type="compositionally biased region" description="Polar residues" evidence="4">
    <location>
        <begin position="823"/>
        <end position="844"/>
    </location>
</feature>
<feature type="region of interest" description="Disordered" evidence="4">
    <location>
        <begin position="823"/>
        <end position="857"/>
    </location>
</feature>
<feature type="compositionally biased region" description="Acidic residues" evidence="4">
    <location>
        <begin position="379"/>
        <end position="393"/>
    </location>
</feature>
<dbReference type="AlphaFoldDB" id="A0A183AHN9"/>
<dbReference type="SUPFAM" id="SSF50985">
    <property type="entry name" value="RCC1/BLIP-II"/>
    <property type="match status" value="1"/>
</dbReference>
<organism evidence="8">
    <name type="scientific">Echinostoma caproni</name>
    <dbReference type="NCBI Taxonomy" id="27848"/>
    <lineage>
        <taxon>Eukaryota</taxon>
        <taxon>Metazoa</taxon>
        <taxon>Spiralia</taxon>
        <taxon>Lophotrochozoa</taxon>
        <taxon>Platyhelminthes</taxon>
        <taxon>Trematoda</taxon>
        <taxon>Digenea</taxon>
        <taxon>Plagiorchiida</taxon>
        <taxon>Echinostomata</taxon>
        <taxon>Echinostomatoidea</taxon>
        <taxon>Echinostomatidae</taxon>
        <taxon>Echinostoma</taxon>
    </lineage>
</organism>
<dbReference type="InterPro" id="IPR000408">
    <property type="entry name" value="Reg_chr_condens"/>
</dbReference>
<evidence type="ECO:0000313" key="6">
    <source>
        <dbReference type="EMBL" id="VDP78455.1"/>
    </source>
</evidence>
<feature type="compositionally biased region" description="Polar residues" evidence="4">
    <location>
        <begin position="595"/>
        <end position="613"/>
    </location>
</feature>
<dbReference type="PRINTS" id="PR00633">
    <property type="entry name" value="RCCNDNSATION"/>
</dbReference>
<feature type="compositionally biased region" description="Pro residues" evidence="4">
    <location>
        <begin position="626"/>
        <end position="637"/>
    </location>
</feature>
<proteinExistence type="predicted"/>
<feature type="repeat" description="RCC1" evidence="3">
    <location>
        <begin position="459"/>
        <end position="516"/>
    </location>
</feature>
<feature type="compositionally biased region" description="Polar residues" evidence="4">
    <location>
        <begin position="722"/>
        <end position="735"/>
    </location>
</feature>
<dbReference type="Proteomes" id="UP000272942">
    <property type="component" value="Unassembled WGS sequence"/>
</dbReference>
<name>A0A183AHN9_9TREM</name>
<dbReference type="Gene3D" id="2.130.10.30">
    <property type="entry name" value="Regulator of chromosome condensation 1/beta-lactamase-inhibitor protein II"/>
    <property type="match status" value="1"/>
</dbReference>
<feature type="compositionally biased region" description="Polar residues" evidence="4">
    <location>
        <begin position="362"/>
        <end position="374"/>
    </location>
</feature>
<dbReference type="Pfam" id="PF25390">
    <property type="entry name" value="WD40_RLD"/>
    <property type="match status" value="1"/>
</dbReference>
<evidence type="ECO:0000256" key="4">
    <source>
        <dbReference type="SAM" id="MobiDB-lite"/>
    </source>
</evidence>
<keyword evidence="7" id="KW-1185">Reference proteome</keyword>
<feature type="repeat" description="RCC1" evidence="3">
    <location>
        <begin position="50"/>
        <end position="113"/>
    </location>
</feature>
<evidence type="ECO:0000259" key="5">
    <source>
        <dbReference type="Pfam" id="PF25390"/>
    </source>
</evidence>
<keyword evidence="1" id="KW-0344">Guanine-nucleotide releasing factor</keyword>
<keyword evidence="2" id="KW-0677">Repeat</keyword>
<dbReference type="PROSITE" id="PS50012">
    <property type="entry name" value="RCC1_3"/>
    <property type="match status" value="6"/>
</dbReference>
<sequence length="857" mass="88570">MLLKDCCWIVKLHSPGDYAETPTRAKSPLVQNISTAKVPVAIHSPFTAPGLLLVFGVGDTGQLGLGPDITERGRPARHGQAHLDSLNLSESQAETFFTQVCAGGMHTVGLTTGGRVVTCGCNDEGALGRKTSSESDSISDLSPPAAKRAHVDSNENVEPEEVDKIVEETRLGFVPLPRNVQITMVSAGDSHTAALDSNGQVWLWGTFRGPNGPIGLTEAGEISSTPRRLLVGSAGVPQNGPESRTTSTTNSTHLTAASRVVKIASGQDHLVCLTDEGRLYTMGCGEQGQLGRIAERFARTGGRSGMSSLLQPAECRVRGAVRFSDAWAGGFATFARCQSTGQIYACGLNNYGQLALLGPSRSARSNTSHVSNGASDLREEGEEDTVMEEEDVAEEDSSIDAARVITDRNAADKSEASLIARQGPLIQFMLTRARGFDPDRDWKQFAISMHHTLALDKTGHIYAVGRPDYGRLGLGSTVAAANLSISTPTRVQGLLANRVCVWIGVGESCSYAVDSSGTAYSWGMGSNRQLGHGDDDDAPEPGVIVGKQLQDRRVSMIDAGGQHAVLLAHSSKTLDTTTPVGDVTTTDNTLGPDSAPNNDSTDQNKGSRGNDSTIPDAGANFSPSDALPPCPPPPPPTTELVEVASKLDECANLVADLTSGPILVAPVGAGARRAWRVSPSSATTALLAGVDSAAPSTAGATVNSSVHSSAISDTSSVGSCASNASTSSQLNSAKSTDGGGSSRCSSFDTYSIQSSLPLMAAVEDASGPSSGCVGSGVGGSRMLDPLSASLLANTRQVGTLNRSGNSNLSLTNSARVRSAGMSICSTSSEPGIPTDTISLGSMTASPADLMSGEQSNG</sequence>
<gene>
    <name evidence="6" type="ORF">ECPE_LOCUS6474</name>
</gene>
<evidence type="ECO:0000256" key="2">
    <source>
        <dbReference type="ARBA" id="ARBA00022737"/>
    </source>
</evidence>
<accession>A0A183AHN9</accession>
<feature type="compositionally biased region" description="Low complexity" evidence="4">
    <location>
        <begin position="575"/>
        <end position="589"/>
    </location>
</feature>
<evidence type="ECO:0000256" key="1">
    <source>
        <dbReference type="ARBA" id="ARBA00022658"/>
    </source>
</evidence>